<dbReference type="PRINTS" id="PR00320">
    <property type="entry name" value="GPROTEINBRPT"/>
</dbReference>
<dbReference type="STRING" id="1507870.A0A1V8S7V1"/>
<feature type="repeat" description="WD" evidence="3">
    <location>
        <begin position="212"/>
        <end position="253"/>
    </location>
</feature>
<dbReference type="SUPFAM" id="SSF50978">
    <property type="entry name" value="WD40 repeat-like"/>
    <property type="match status" value="1"/>
</dbReference>
<feature type="domain" description="Nephrocystin 3-like N-terminal" evidence="4">
    <location>
        <begin position="6"/>
        <end position="47"/>
    </location>
</feature>
<keyword evidence="6" id="KW-1185">Reference proteome</keyword>
<dbReference type="PROSITE" id="PS00678">
    <property type="entry name" value="WD_REPEATS_1"/>
    <property type="match status" value="3"/>
</dbReference>
<dbReference type="EMBL" id="NAJO01000200">
    <property type="protein sequence ID" value="OQN95077.1"/>
    <property type="molecule type" value="Genomic_DNA"/>
</dbReference>
<protein>
    <recommendedName>
        <fullName evidence="4">Nephrocystin 3-like N-terminal domain-containing protein</fullName>
    </recommendedName>
</protein>
<dbReference type="PANTHER" id="PTHR44129">
    <property type="entry name" value="WD REPEAT-CONTAINING PROTEIN POP1"/>
    <property type="match status" value="1"/>
</dbReference>
<evidence type="ECO:0000256" key="2">
    <source>
        <dbReference type="ARBA" id="ARBA00022737"/>
    </source>
</evidence>
<dbReference type="InterPro" id="IPR050349">
    <property type="entry name" value="WD_LIS1/nudF_dynein_reg"/>
</dbReference>
<evidence type="ECO:0000256" key="3">
    <source>
        <dbReference type="PROSITE-ProRule" id="PRU00221"/>
    </source>
</evidence>
<sequence length="497" mass="54505">TPRPVVVLVIDALDECDNDKDMRGLVAVLAKAKDVIAVKLRVILTSRPETPIRLGFTRDVPEILHHDLLLHEVPQDIVDADICLFFYDQLGEMKEMYSLPDEWPGIDCMNQLESRGTTLRAFLEDARRFILRNRYVVNLAPLQIYNSALVFAPTQSLVRNIFLRQIPQLLARLPNVQMYWSAEILKLEGHDEWVTAVAFSRRAGRGIGTQKLEGHDAWVTAVAFSPDGHAVASASWDKTVRLWDAATGEQTQKLEGHDGGVTAVAFSPDGQAVASASGDKTVRLWDAATGEQAQKLEGHDSDKTVRLWNAATGEQTQKLEGHDAWVTAVAFSPDGHAVASASWDKTVRLWDAATGEQTQKLEGHDGGVTAVAFSPDGQAVASASGDKTVRLWDAVTGEQMQCYTSPNRPTRVRFTDDGSALDTDVGILSLNPLSRRINTSPSTPNLSISLASPWLQYNGMDILWLPHEYRGVYSTTYGRNLVIGQASGAVSFFSIAT</sequence>
<dbReference type="PROSITE" id="PS50294">
    <property type="entry name" value="WD_REPEATS_REGION"/>
    <property type="match status" value="4"/>
</dbReference>
<dbReference type="InterPro" id="IPR036322">
    <property type="entry name" value="WD40_repeat_dom_sf"/>
</dbReference>
<dbReference type="InterPro" id="IPR020472">
    <property type="entry name" value="WD40_PAC1"/>
</dbReference>
<organism evidence="5 6">
    <name type="scientific">Cryoendolithus antarcticus</name>
    <dbReference type="NCBI Taxonomy" id="1507870"/>
    <lineage>
        <taxon>Eukaryota</taxon>
        <taxon>Fungi</taxon>
        <taxon>Dikarya</taxon>
        <taxon>Ascomycota</taxon>
        <taxon>Pezizomycotina</taxon>
        <taxon>Dothideomycetes</taxon>
        <taxon>Dothideomycetidae</taxon>
        <taxon>Cladosporiales</taxon>
        <taxon>Cladosporiaceae</taxon>
        <taxon>Cryoendolithus</taxon>
    </lineage>
</organism>
<dbReference type="OrthoDB" id="538223at2759"/>
<dbReference type="Pfam" id="PF00400">
    <property type="entry name" value="WD40"/>
    <property type="match status" value="4"/>
</dbReference>
<feature type="repeat" description="WD" evidence="3">
    <location>
        <begin position="319"/>
        <end position="360"/>
    </location>
</feature>
<evidence type="ECO:0000313" key="5">
    <source>
        <dbReference type="EMBL" id="OQN95077.1"/>
    </source>
</evidence>
<dbReference type="InterPro" id="IPR015943">
    <property type="entry name" value="WD40/YVTN_repeat-like_dom_sf"/>
</dbReference>
<dbReference type="AlphaFoldDB" id="A0A1V8S7V1"/>
<name>A0A1V8S7V1_9PEZI</name>
<dbReference type="InParanoid" id="A0A1V8S7V1"/>
<dbReference type="Gene3D" id="2.130.10.10">
    <property type="entry name" value="YVTN repeat-like/Quinoprotein amine dehydrogenase"/>
    <property type="match status" value="2"/>
</dbReference>
<dbReference type="PROSITE" id="PS50082">
    <property type="entry name" value="WD_REPEATS_2"/>
    <property type="match status" value="4"/>
</dbReference>
<comment type="caution">
    <text evidence="5">The sequence shown here is derived from an EMBL/GenBank/DDBJ whole genome shotgun (WGS) entry which is preliminary data.</text>
</comment>
<evidence type="ECO:0000259" key="4">
    <source>
        <dbReference type="Pfam" id="PF24883"/>
    </source>
</evidence>
<keyword evidence="2" id="KW-0677">Repeat</keyword>
<dbReference type="InterPro" id="IPR001680">
    <property type="entry name" value="WD40_rpt"/>
</dbReference>
<accession>A0A1V8S7V1</accession>
<feature type="repeat" description="WD" evidence="3">
    <location>
        <begin position="254"/>
        <end position="295"/>
    </location>
</feature>
<evidence type="ECO:0000256" key="1">
    <source>
        <dbReference type="ARBA" id="ARBA00022574"/>
    </source>
</evidence>
<keyword evidence="1 3" id="KW-0853">WD repeat</keyword>
<dbReference type="InterPro" id="IPR019775">
    <property type="entry name" value="WD40_repeat_CS"/>
</dbReference>
<dbReference type="Pfam" id="PF24883">
    <property type="entry name" value="NPHP3_N"/>
    <property type="match status" value="1"/>
</dbReference>
<feature type="repeat" description="WD" evidence="3">
    <location>
        <begin position="361"/>
        <end position="402"/>
    </location>
</feature>
<dbReference type="SMART" id="SM00320">
    <property type="entry name" value="WD40"/>
    <property type="match status" value="4"/>
</dbReference>
<evidence type="ECO:0000313" key="6">
    <source>
        <dbReference type="Proteomes" id="UP000192596"/>
    </source>
</evidence>
<reference evidence="6" key="1">
    <citation type="submission" date="2017-03" db="EMBL/GenBank/DDBJ databases">
        <title>Genomes of endolithic fungi from Antarctica.</title>
        <authorList>
            <person name="Coleine C."/>
            <person name="Masonjones S."/>
            <person name="Stajich J.E."/>
        </authorList>
    </citation>
    <scope>NUCLEOTIDE SEQUENCE [LARGE SCALE GENOMIC DNA]</scope>
    <source>
        <strain evidence="6">CCFEE 5527</strain>
    </source>
</reference>
<feature type="non-terminal residue" evidence="5">
    <location>
        <position position="1"/>
    </location>
</feature>
<dbReference type="CDD" id="cd00200">
    <property type="entry name" value="WD40"/>
    <property type="match status" value="1"/>
</dbReference>
<proteinExistence type="predicted"/>
<gene>
    <name evidence="5" type="ORF">B0A48_18857</name>
</gene>
<dbReference type="Proteomes" id="UP000192596">
    <property type="component" value="Unassembled WGS sequence"/>
</dbReference>
<dbReference type="InterPro" id="IPR056884">
    <property type="entry name" value="NPHP3-like_N"/>
</dbReference>